<dbReference type="OrthoDB" id="10260961at2759"/>
<dbReference type="Proteomes" id="UP000006352">
    <property type="component" value="Unassembled WGS sequence"/>
</dbReference>
<dbReference type="GeneID" id="24094211"/>
<keyword evidence="2" id="KW-1185">Reference proteome</keyword>
<dbReference type="EMBL" id="HE796927">
    <property type="protein sequence ID" value="CCL99300.1"/>
    <property type="molecule type" value="Genomic_DNA"/>
</dbReference>
<accession>J4GJU7</accession>
<dbReference type="PANTHER" id="PTHR42103">
    <property type="entry name" value="ALPHA/BETA-HYDROLASES SUPERFAMILY PROTEIN"/>
    <property type="match status" value="1"/>
</dbReference>
<sequence length="173" mass="19752">MAIANRISRRFGFTGISPMDCSTDPLRYVGRYCGTIILIELISAHRAYPKQGYSYGSLIASLHPVLPELQVSHVLISYPLGPRHWLTAFHGKTYTEELNTLLRDPRSNVLVLYGDQDDFTSVENYEQWVKKLQCELDREAKLQIVKVENASHFWRERGAASRLLAALEAWLSL</sequence>
<proteinExistence type="predicted"/>
<dbReference type="RefSeq" id="XP_012178583.1">
    <property type="nucleotide sequence ID" value="XM_012323193.1"/>
</dbReference>
<name>J4GJU7_9APHY</name>
<dbReference type="HOGENOM" id="CLU_035149_1_0_1"/>
<reference evidence="1 2" key="1">
    <citation type="journal article" date="2012" name="Appl. Environ. Microbiol.">
        <title>Short-read sequencing for genomic analysis of the brown rot fungus Fibroporia radiculosa.</title>
        <authorList>
            <person name="Tang J.D."/>
            <person name="Perkins A.D."/>
            <person name="Sonstegard T.S."/>
            <person name="Schroeder S.G."/>
            <person name="Burgess S.C."/>
            <person name="Diehl S.V."/>
        </authorList>
    </citation>
    <scope>NUCLEOTIDE SEQUENCE [LARGE SCALE GENOMIC DNA]</scope>
    <source>
        <strain evidence="1 2">TFFH 294</strain>
    </source>
</reference>
<dbReference type="SUPFAM" id="SSF53474">
    <property type="entry name" value="alpha/beta-Hydrolases"/>
    <property type="match status" value="1"/>
</dbReference>
<dbReference type="InterPro" id="IPR029058">
    <property type="entry name" value="AB_hydrolase_fold"/>
</dbReference>
<dbReference type="PANTHER" id="PTHR42103:SF2">
    <property type="entry name" value="AB HYDROLASE-1 DOMAIN-CONTAINING PROTEIN"/>
    <property type="match status" value="1"/>
</dbReference>
<evidence type="ECO:0000313" key="2">
    <source>
        <dbReference type="Proteomes" id="UP000006352"/>
    </source>
</evidence>
<evidence type="ECO:0008006" key="3">
    <source>
        <dbReference type="Google" id="ProtNLM"/>
    </source>
</evidence>
<evidence type="ECO:0000313" key="1">
    <source>
        <dbReference type="EMBL" id="CCL99300.1"/>
    </source>
</evidence>
<protein>
    <recommendedName>
        <fullName evidence="3">Peptidase S9 prolyl oligopeptidase catalytic domain-containing protein</fullName>
    </recommendedName>
</protein>
<gene>
    <name evidence="1" type="ORF">FIBRA_01316</name>
</gene>
<dbReference type="AlphaFoldDB" id="J4GJU7"/>
<organism evidence="1 2">
    <name type="scientific">Fibroporia radiculosa</name>
    <dbReference type="NCBI Taxonomy" id="599839"/>
    <lineage>
        <taxon>Eukaryota</taxon>
        <taxon>Fungi</taxon>
        <taxon>Dikarya</taxon>
        <taxon>Basidiomycota</taxon>
        <taxon>Agaricomycotina</taxon>
        <taxon>Agaricomycetes</taxon>
        <taxon>Polyporales</taxon>
        <taxon>Fibroporiaceae</taxon>
        <taxon>Fibroporia</taxon>
    </lineage>
</organism>
<dbReference type="STRING" id="599839.J4GJU7"/>
<dbReference type="InParanoid" id="J4GJU7"/>
<dbReference type="Gene3D" id="3.40.50.1820">
    <property type="entry name" value="alpha/beta hydrolase"/>
    <property type="match status" value="1"/>
</dbReference>